<evidence type="ECO:0000313" key="4">
    <source>
        <dbReference type="Proteomes" id="UP000249915"/>
    </source>
</evidence>
<feature type="compositionally biased region" description="Basic residues" evidence="1">
    <location>
        <begin position="41"/>
        <end position="59"/>
    </location>
</feature>
<dbReference type="EMBL" id="MASW01000001">
    <property type="protein sequence ID" value="PXY32451.1"/>
    <property type="molecule type" value="Genomic_DNA"/>
</dbReference>
<evidence type="ECO:0000256" key="2">
    <source>
        <dbReference type="SAM" id="Phobius"/>
    </source>
</evidence>
<keyword evidence="4" id="KW-1185">Reference proteome</keyword>
<feature type="region of interest" description="Disordered" evidence="1">
    <location>
        <begin position="119"/>
        <end position="144"/>
    </location>
</feature>
<proteinExistence type="predicted"/>
<dbReference type="SUPFAM" id="SSF50998">
    <property type="entry name" value="Quinoprotein alcohol dehydrogenase-like"/>
    <property type="match status" value="1"/>
</dbReference>
<feature type="region of interest" description="Disordered" evidence="1">
    <location>
        <begin position="1"/>
        <end position="59"/>
    </location>
</feature>
<keyword evidence="2" id="KW-0472">Membrane</keyword>
<accession>A0A2V4BBM1</accession>
<feature type="transmembrane region" description="Helical" evidence="2">
    <location>
        <begin position="64"/>
        <end position="83"/>
    </location>
</feature>
<gene>
    <name evidence="3" type="ORF">BAY60_09335</name>
</gene>
<keyword evidence="2" id="KW-1133">Transmembrane helix</keyword>
<dbReference type="InterPro" id="IPR011047">
    <property type="entry name" value="Quinoprotein_ADH-like_sf"/>
</dbReference>
<dbReference type="AlphaFoldDB" id="A0A2V4BBM1"/>
<protein>
    <submittedName>
        <fullName evidence="3">Uncharacterized protein</fullName>
    </submittedName>
</protein>
<keyword evidence="2" id="KW-0812">Transmembrane</keyword>
<comment type="caution">
    <text evidence="3">The sequence shown here is derived from an EMBL/GenBank/DDBJ whole genome shotgun (WGS) entry which is preliminary data.</text>
</comment>
<name>A0A2V4BBM1_9PSEU</name>
<evidence type="ECO:0000313" key="3">
    <source>
        <dbReference type="EMBL" id="PXY32451.1"/>
    </source>
</evidence>
<sequence length="453" mass="48178">MSSSSSGRHRKQDTGEHAPVLAPGTEDVLAQPQPEPVPTHRGARHSARPRPGRRSPWNRRRDRVAAALLTVLAVTAGVVVWTFSDSRATTQETAPPPPALPAAPDSVPAQLTERWRAPSEATPVPVAEGASAVTASGGEVVGRDPLTGEQRWRYARDLRLCTVGGAWGRVLAVYRKDTGCSEVTQLDPGTGRRTAQRNGDAELGTRLVADSGHVTTTGEHLLNTWRNDLVKSMEYGRVYGLVNPDRQPRTGCSYSSVAAASGRVGVIERCPGENADRLTVLVAAGEEADEPEEEFSNLLPGVRGTLVAMSGESVAVAMPDTGRLVVFDFEGRQRAAYPVDVPAAELARAPQRVVPTSTGGENLYWFTGSRTMALSRDDLAPRWSVTGTLGPGTVFAGQYVVPIEGGLAVVDEATGDTLRTVAVDRHGYEGPVRLAAVGPVLLEQRGDTLVGLR</sequence>
<evidence type="ECO:0000256" key="1">
    <source>
        <dbReference type="SAM" id="MobiDB-lite"/>
    </source>
</evidence>
<dbReference type="OrthoDB" id="5182370at2"/>
<organism evidence="3 4">
    <name type="scientific">Prauserella muralis</name>
    <dbReference type="NCBI Taxonomy" id="588067"/>
    <lineage>
        <taxon>Bacteria</taxon>
        <taxon>Bacillati</taxon>
        <taxon>Actinomycetota</taxon>
        <taxon>Actinomycetes</taxon>
        <taxon>Pseudonocardiales</taxon>
        <taxon>Pseudonocardiaceae</taxon>
        <taxon>Prauserella</taxon>
    </lineage>
</organism>
<dbReference type="RefSeq" id="WP_112280482.1">
    <property type="nucleotide sequence ID" value="NZ_MASW01000001.1"/>
</dbReference>
<reference evidence="3 4" key="1">
    <citation type="submission" date="2016-07" db="EMBL/GenBank/DDBJ databases">
        <title>Draft genome sequence of Prauserella muralis DSM 45305, isolated from a mould-covered wall in an indoor environment.</title>
        <authorList>
            <person name="Ruckert C."/>
            <person name="Albersmeier A."/>
            <person name="Jiang C.-L."/>
            <person name="Jiang Y."/>
            <person name="Kalinowski J."/>
            <person name="Schneider O."/>
            <person name="Winkler A."/>
            <person name="Zotchev S.B."/>
        </authorList>
    </citation>
    <scope>NUCLEOTIDE SEQUENCE [LARGE SCALE GENOMIC DNA]</scope>
    <source>
        <strain evidence="3 4">DSM 45305</strain>
    </source>
</reference>
<dbReference type="Proteomes" id="UP000249915">
    <property type="component" value="Unassembled WGS sequence"/>
</dbReference>